<keyword evidence="4" id="KW-0479">Metal-binding</keyword>
<dbReference type="InterPro" id="IPR006549">
    <property type="entry name" value="HAD-SF_hydro_IIIA"/>
</dbReference>
<dbReference type="PANTHER" id="PTHR42891">
    <property type="entry name" value="D-GLYCERO-BETA-D-MANNO-HEPTOSE-1,7-BISPHOSPHATE 7-PHOSPHATASE"/>
    <property type="match status" value="1"/>
</dbReference>
<dbReference type="GO" id="GO:0046872">
    <property type="term" value="F:metal ion binding"/>
    <property type="evidence" value="ECO:0007669"/>
    <property type="project" value="UniProtKB-KW"/>
</dbReference>
<sequence>MQKALFLDRDGVINIDNGYVYKQEDFIFNEGIFALLKIFIEQKYIIFIVTNQSGIARGYYSLKDFQKLSQWMLEIFATNNISIQSIEHCPHLPTEYCPCRKPRTGMIDKILREYSIDLNNSWLIGDKQSDIDLAHNAKIKYSIAIGENTIKNTSYCFSSIALALKYFQKEHKAFSLNPVYVDGQ</sequence>
<dbReference type="Gene3D" id="3.40.50.1000">
    <property type="entry name" value="HAD superfamily/HAD-like"/>
    <property type="match status" value="1"/>
</dbReference>
<keyword evidence="6" id="KW-0119">Carbohydrate metabolism</keyword>
<evidence type="ECO:0000256" key="4">
    <source>
        <dbReference type="ARBA" id="ARBA00022723"/>
    </source>
</evidence>
<reference evidence="8" key="1">
    <citation type="submission" date="2016-10" db="EMBL/GenBank/DDBJ databases">
        <authorList>
            <person name="de Groot N.N."/>
        </authorList>
    </citation>
    <scope>NUCLEOTIDE SEQUENCE</scope>
</reference>
<dbReference type="InterPro" id="IPR006543">
    <property type="entry name" value="Histidinol-phos"/>
</dbReference>
<dbReference type="GO" id="GO:0005737">
    <property type="term" value="C:cytoplasm"/>
    <property type="evidence" value="ECO:0007669"/>
    <property type="project" value="UniProtKB-SubCell"/>
</dbReference>
<evidence type="ECO:0000256" key="2">
    <source>
        <dbReference type="ARBA" id="ARBA00005628"/>
    </source>
</evidence>
<dbReference type="NCBIfam" id="TIGR01662">
    <property type="entry name" value="HAD-SF-IIIA"/>
    <property type="match status" value="1"/>
</dbReference>
<evidence type="ECO:0000256" key="5">
    <source>
        <dbReference type="ARBA" id="ARBA00022801"/>
    </source>
</evidence>
<evidence type="ECO:0000256" key="6">
    <source>
        <dbReference type="ARBA" id="ARBA00023277"/>
    </source>
</evidence>
<comment type="similarity">
    <text evidence="2">Belongs to the GmhB family.</text>
</comment>
<comment type="subcellular location">
    <subcellularLocation>
        <location evidence="1">Cytoplasm</location>
    </subcellularLocation>
</comment>
<dbReference type="CDD" id="cd07503">
    <property type="entry name" value="HAD_HisB-N"/>
    <property type="match status" value="1"/>
</dbReference>
<evidence type="ECO:0000256" key="1">
    <source>
        <dbReference type="ARBA" id="ARBA00004496"/>
    </source>
</evidence>
<dbReference type="SUPFAM" id="SSF56784">
    <property type="entry name" value="HAD-like"/>
    <property type="match status" value="1"/>
</dbReference>
<evidence type="ECO:0000256" key="7">
    <source>
        <dbReference type="ARBA" id="ARBA00031828"/>
    </source>
</evidence>
<name>A0A1W1C6E8_9ZZZZ</name>
<dbReference type="InterPro" id="IPR036412">
    <property type="entry name" value="HAD-like_sf"/>
</dbReference>
<keyword evidence="5 8" id="KW-0378">Hydrolase</keyword>
<dbReference type="NCBIfam" id="TIGR01656">
    <property type="entry name" value="Histidinol-ppas"/>
    <property type="match status" value="1"/>
</dbReference>
<dbReference type="InterPro" id="IPR004446">
    <property type="entry name" value="Heptose_bisP_phosphatase"/>
</dbReference>
<organism evidence="8">
    <name type="scientific">hydrothermal vent metagenome</name>
    <dbReference type="NCBI Taxonomy" id="652676"/>
    <lineage>
        <taxon>unclassified sequences</taxon>
        <taxon>metagenomes</taxon>
        <taxon>ecological metagenomes</taxon>
    </lineage>
</organism>
<keyword evidence="3" id="KW-0963">Cytoplasm</keyword>
<dbReference type="AlphaFoldDB" id="A0A1W1C6E8"/>
<dbReference type="GO" id="GO:0016791">
    <property type="term" value="F:phosphatase activity"/>
    <property type="evidence" value="ECO:0007669"/>
    <property type="project" value="InterPro"/>
</dbReference>
<dbReference type="InterPro" id="IPR023214">
    <property type="entry name" value="HAD_sf"/>
</dbReference>
<protein>
    <recommendedName>
        <fullName evidence="7">D,D-heptose 1,7-bisphosphate phosphatase</fullName>
    </recommendedName>
</protein>
<dbReference type="PANTHER" id="PTHR42891:SF1">
    <property type="entry name" value="D-GLYCERO-BETA-D-MANNO-HEPTOSE-1,7-BISPHOSPHATE 7-PHOSPHATASE"/>
    <property type="match status" value="1"/>
</dbReference>
<dbReference type="EMBL" id="FPHM01000069">
    <property type="protein sequence ID" value="SFV61346.1"/>
    <property type="molecule type" value="Genomic_DNA"/>
</dbReference>
<dbReference type="NCBIfam" id="TIGR00213">
    <property type="entry name" value="GmhB_yaeD"/>
    <property type="match status" value="1"/>
</dbReference>
<dbReference type="Pfam" id="PF13242">
    <property type="entry name" value="Hydrolase_like"/>
    <property type="match status" value="1"/>
</dbReference>
<gene>
    <name evidence="8" type="ORF">MNB_SV-13-2134</name>
</gene>
<proteinExistence type="inferred from homology"/>
<dbReference type="GO" id="GO:0005975">
    <property type="term" value="P:carbohydrate metabolic process"/>
    <property type="evidence" value="ECO:0007669"/>
    <property type="project" value="InterPro"/>
</dbReference>
<evidence type="ECO:0000313" key="8">
    <source>
        <dbReference type="EMBL" id="SFV61346.1"/>
    </source>
</evidence>
<evidence type="ECO:0000256" key="3">
    <source>
        <dbReference type="ARBA" id="ARBA00022490"/>
    </source>
</evidence>
<accession>A0A1W1C6E8</accession>